<feature type="compositionally biased region" description="Basic residues" evidence="1">
    <location>
        <begin position="801"/>
        <end position="811"/>
    </location>
</feature>
<evidence type="ECO:0000256" key="2">
    <source>
        <dbReference type="SAM" id="Phobius"/>
    </source>
</evidence>
<feature type="transmembrane region" description="Helical" evidence="2">
    <location>
        <begin position="75"/>
        <end position="100"/>
    </location>
</feature>
<reference evidence="3" key="1">
    <citation type="submission" date="2023-10" db="EMBL/GenBank/DDBJ databases">
        <authorList>
            <person name="Chen Y."/>
            <person name="Shah S."/>
            <person name="Dougan E. K."/>
            <person name="Thang M."/>
            <person name="Chan C."/>
        </authorList>
    </citation>
    <scope>NUCLEOTIDE SEQUENCE [LARGE SCALE GENOMIC DNA]</scope>
</reference>
<dbReference type="Proteomes" id="UP001189429">
    <property type="component" value="Unassembled WGS sequence"/>
</dbReference>
<feature type="compositionally biased region" description="Low complexity" evidence="1">
    <location>
        <begin position="787"/>
        <end position="797"/>
    </location>
</feature>
<feature type="region of interest" description="Disordered" evidence="1">
    <location>
        <begin position="411"/>
        <end position="466"/>
    </location>
</feature>
<name>A0ABN9UFD1_9DINO</name>
<feature type="region of interest" description="Disordered" evidence="1">
    <location>
        <begin position="784"/>
        <end position="819"/>
    </location>
</feature>
<feature type="compositionally biased region" description="Polar residues" evidence="1">
    <location>
        <begin position="415"/>
        <end position="428"/>
    </location>
</feature>
<evidence type="ECO:0000256" key="1">
    <source>
        <dbReference type="SAM" id="MobiDB-lite"/>
    </source>
</evidence>
<protein>
    <submittedName>
        <fullName evidence="3">Uncharacterized protein</fullName>
    </submittedName>
</protein>
<accession>A0ABN9UFD1</accession>
<organism evidence="3 4">
    <name type="scientific">Prorocentrum cordatum</name>
    <dbReference type="NCBI Taxonomy" id="2364126"/>
    <lineage>
        <taxon>Eukaryota</taxon>
        <taxon>Sar</taxon>
        <taxon>Alveolata</taxon>
        <taxon>Dinophyceae</taxon>
        <taxon>Prorocentrales</taxon>
        <taxon>Prorocentraceae</taxon>
        <taxon>Prorocentrum</taxon>
    </lineage>
</organism>
<keyword evidence="2" id="KW-0472">Membrane</keyword>
<evidence type="ECO:0000313" key="3">
    <source>
        <dbReference type="EMBL" id="CAK0858250.1"/>
    </source>
</evidence>
<proteinExistence type="predicted"/>
<evidence type="ECO:0000313" key="4">
    <source>
        <dbReference type="Proteomes" id="UP001189429"/>
    </source>
</evidence>
<dbReference type="EMBL" id="CAUYUJ010015804">
    <property type="protein sequence ID" value="CAK0858250.1"/>
    <property type="molecule type" value="Genomic_DNA"/>
</dbReference>
<gene>
    <name evidence="3" type="ORF">PCOR1329_LOCUS48096</name>
</gene>
<keyword evidence="2" id="KW-0812">Transmembrane</keyword>
<sequence length="1365" mass="151450">MEWARAAAAGAGGLAHLGTLWYGQRCTCQVDLGEGFSVDRELLRLLEGQVQRCGPANLTVPAPCPPPECTGQPVLVVLLVAVLALLLDFAAASAGAWWWLRRWEAREAEGPLHQAESLRLQADGAKLAEQERRDLGLEGMPPLPPPAEAPPALALEGTAHPEEGEWRFLETRGEARLGELVGFAALEAGCCQGDRGVANVGDAFVSCAFFRPGEQMPTPRAEGRRDEPPRELRTLPAKYETSNRRHRSCKEAASLTTTTAFDDWPISGPRTAEWLAREIARRELTPAPVRRHFWWRQPLGLGPSVWGVGEHEALSRLFECALKYDQLNFGELAALDFAGRRHQLLEERRARARVAAAAGGDSGHLDDDMLFVGEEGRHGRALVAPALGPWISHKLSEESAVLTERRMAMEERQLARSTDATPSAGSGQNDDKPHKCRAAAGSVPTAETSRVPPSPDSTAEGHYAEGGDWNDWWQRASSAWDSGGRGLDAGLSKTAPTYELLKTDGYRVFRRKLEVFERCCRKRGTTAISEGAFLIMNSLQGEAAEATEDIDLDQLESEGAFKPLFQVLDEHYKYDNQTELPARTDQFFGKFARQDKETMKLYCLRHKRELRKLKEVGMEIPDMLAGWHLLSRAAVPPSGAAQVRSQCASGLSWMSVKKALLDAYGAEAVPDKRDVKRVERMLVGQGHKDDVHYTNDYEWERGLSYEDSYLEEEEYDYDEYEEYDAEEYEEEADVAEELPQDVEEAQIACDEAYLSFVDAKRRVAEIAKSRGFYPIVVVAPDNNFQHGKGASRPAKPAGGKGKGRSKGKGKGKGTGSRQVFRPKVNIFNRRREQGGYLMLQSSQRHLFKRWQSCQRPTSPPTQSPSCLSDLGTRFIAASYGFHKYCESVIHEDMQNELAEGRQQVLMGISCHRVRSDATNSNVWRKSKLHAGCQWKYFSTITKLNQVWRELASDMFNAWRSQDPKLEEQSQHRLRMGRWRKDAMSAVHDVVFWRVVDIAALASAPLDHVQHFLQRSPSQDEVLHHGGLWARLVYSHGYAGKCEKGDGSIHGEFTAVLTDTNWKAIANDAADLPPTANVRAGSLIRYVGSRSEFQESVANVDNNLPKTCLLWHVTTRWILRSIAGSFYIFSLTTSARQQKVVFAAKVDSLVEELLGGASGRVGRGMSSSPGGHMHTLTKNCGMEFITKKNRWITPTELFLLHAFPVRPELADPQGMAFVATSLAVRRADRRRNAMLDQELLYAPDIPIERRFPNTAGVVRLQKLRTCYEVYRPGAKDAMAVAWHGKAKTASQLLALQAMLAGVALGSCGFSKDPSRGGPDVCGGRPSNERSWKLEEALYGGGAALLWLAAALTLASGGQYARALMRA</sequence>
<keyword evidence="4" id="KW-1185">Reference proteome</keyword>
<keyword evidence="2" id="KW-1133">Transmembrane helix</keyword>
<comment type="caution">
    <text evidence="3">The sequence shown here is derived from an EMBL/GenBank/DDBJ whole genome shotgun (WGS) entry which is preliminary data.</text>
</comment>